<accession>A0A8B6GQM5</accession>
<dbReference type="EMBL" id="UYJE01008883">
    <property type="protein sequence ID" value="VDI68138.1"/>
    <property type="molecule type" value="Genomic_DNA"/>
</dbReference>
<dbReference type="PANTHER" id="PTHR36299:SF2">
    <property type="entry name" value="DUF4773 DOMAIN-CONTAINING PROTEIN"/>
    <property type="match status" value="1"/>
</dbReference>
<evidence type="ECO:0000313" key="4">
    <source>
        <dbReference type="EMBL" id="VDI68138.1"/>
    </source>
</evidence>
<dbReference type="AlphaFoldDB" id="A0A8B6GQM5"/>
<gene>
    <name evidence="4" type="ORF">MGAL_10B019855</name>
</gene>
<keyword evidence="5" id="KW-1185">Reference proteome</keyword>
<feature type="region of interest" description="Disordered" evidence="1">
    <location>
        <begin position="79"/>
        <end position="115"/>
    </location>
</feature>
<feature type="domain" description="DUF4773" evidence="3">
    <location>
        <begin position="250"/>
        <end position="368"/>
    </location>
</feature>
<sequence length="389" mass="44753">MAILRLLYKKRQFLFAILCVTTFWMMYIFLSLPQPSKAETRTSFSNKLLKTQVVLRKNEEKNLKDRTVNNVIAKPDLVKKPQQSEVKKEQDEKKKEEKTPEKKDETRNLNLEKKTSEKDIKITSMKKSENKTSVKVPEVKGNLNIVLEKIKNKTLEMGNAVKNKTLEKLSAFGVFQPKQYKKLQFQQGMWPLNLSLEDVGGIMKDTAYLQKEEKISINYPKLLSSKINETVGNETITLKNLTMTNSVGFCDCVDYECFCCGRVEMKKMHVNNTACANFTFMTKSQEFDYRFSLDKKLLDKQIISAEQPPTVCLGSISKIGAICTRFLNVTSIVSIQEDHKLHVVGCLEFSLMLYNRTVSAFPVDCFQLPSHQHKVKEEKAVHDFGNWMP</sequence>
<dbReference type="InterPro" id="IPR031941">
    <property type="entry name" value="DUF4773"/>
</dbReference>
<keyword evidence="2" id="KW-1133">Transmembrane helix</keyword>
<reference evidence="4" key="1">
    <citation type="submission" date="2018-11" db="EMBL/GenBank/DDBJ databases">
        <authorList>
            <person name="Alioto T."/>
            <person name="Alioto T."/>
        </authorList>
    </citation>
    <scope>NUCLEOTIDE SEQUENCE</scope>
</reference>
<keyword evidence="2" id="KW-0472">Membrane</keyword>
<evidence type="ECO:0000313" key="5">
    <source>
        <dbReference type="Proteomes" id="UP000596742"/>
    </source>
</evidence>
<evidence type="ECO:0000259" key="3">
    <source>
        <dbReference type="Pfam" id="PF15998"/>
    </source>
</evidence>
<feature type="compositionally biased region" description="Basic and acidic residues" evidence="1">
    <location>
        <begin position="85"/>
        <end position="115"/>
    </location>
</feature>
<dbReference type="Proteomes" id="UP000596742">
    <property type="component" value="Unassembled WGS sequence"/>
</dbReference>
<proteinExistence type="predicted"/>
<name>A0A8B6GQM5_MYTGA</name>
<comment type="caution">
    <text evidence="4">The sequence shown here is derived from an EMBL/GenBank/DDBJ whole genome shotgun (WGS) entry which is preliminary data.</text>
</comment>
<organism evidence="4 5">
    <name type="scientific">Mytilus galloprovincialis</name>
    <name type="common">Mediterranean mussel</name>
    <dbReference type="NCBI Taxonomy" id="29158"/>
    <lineage>
        <taxon>Eukaryota</taxon>
        <taxon>Metazoa</taxon>
        <taxon>Spiralia</taxon>
        <taxon>Lophotrochozoa</taxon>
        <taxon>Mollusca</taxon>
        <taxon>Bivalvia</taxon>
        <taxon>Autobranchia</taxon>
        <taxon>Pteriomorphia</taxon>
        <taxon>Mytilida</taxon>
        <taxon>Mytiloidea</taxon>
        <taxon>Mytilidae</taxon>
        <taxon>Mytilinae</taxon>
        <taxon>Mytilus</taxon>
    </lineage>
</organism>
<dbReference type="Pfam" id="PF15998">
    <property type="entry name" value="DUF4773"/>
    <property type="match status" value="1"/>
</dbReference>
<dbReference type="OrthoDB" id="5952164at2759"/>
<keyword evidence="2" id="KW-0812">Transmembrane</keyword>
<evidence type="ECO:0000256" key="1">
    <source>
        <dbReference type="SAM" id="MobiDB-lite"/>
    </source>
</evidence>
<feature type="transmembrane region" description="Helical" evidence="2">
    <location>
        <begin position="12"/>
        <end position="30"/>
    </location>
</feature>
<dbReference type="PANTHER" id="PTHR36299">
    <property type="entry name" value="AGAP008005-PA"/>
    <property type="match status" value="1"/>
</dbReference>
<protein>
    <recommendedName>
        <fullName evidence="3">DUF4773 domain-containing protein</fullName>
    </recommendedName>
</protein>
<evidence type="ECO:0000256" key="2">
    <source>
        <dbReference type="SAM" id="Phobius"/>
    </source>
</evidence>